<name>A0ABQ8UDM4_9EUKA</name>
<dbReference type="Gene3D" id="3.30.70.20">
    <property type="match status" value="1"/>
</dbReference>
<evidence type="ECO:0000313" key="1">
    <source>
        <dbReference type="EMBL" id="KAJ4456183.1"/>
    </source>
</evidence>
<keyword evidence="2" id="KW-1185">Reference proteome</keyword>
<organism evidence="1 2">
    <name type="scientific">Paratrimastix pyriformis</name>
    <dbReference type="NCBI Taxonomy" id="342808"/>
    <lineage>
        <taxon>Eukaryota</taxon>
        <taxon>Metamonada</taxon>
        <taxon>Preaxostyla</taxon>
        <taxon>Paratrimastigidae</taxon>
        <taxon>Paratrimastix</taxon>
    </lineage>
</organism>
<dbReference type="SUPFAM" id="SSF54862">
    <property type="entry name" value="4Fe-4S ferredoxins"/>
    <property type="match status" value="1"/>
</dbReference>
<proteinExistence type="predicted"/>
<dbReference type="EMBL" id="JAPMOS010000079">
    <property type="protein sequence ID" value="KAJ4456183.1"/>
    <property type="molecule type" value="Genomic_DNA"/>
</dbReference>
<protein>
    <recommendedName>
        <fullName evidence="3">Ferredoxin</fullName>
    </recommendedName>
</protein>
<comment type="caution">
    <text evidence="1">The sequence shown here is derived from an EMBL/GenBank/DDBJ whole genome shotgun (WGS) entry which is preliminary data.</text>
</comment>
<reference evidence="1" key="1">
    <citation type="journal article" date="2022" name="bioRxiv">
        <title>Genomics of Preaxostyla Flagellates Illuminates Evolutionary Transitions and the Path Towards Mitochondrial Loss.</title>
        <authorList>
            <person name="Novak L.V.F."/>
            <person name="Treitli S.C."/>
            <person name="Pyrih J."/>
            <person name="Halakuc P."/>
            <person name="Pipaliya S.V."/>
            <person name="Vacek V."/>
            <person name="Brzon O."/>
            <person name="Soukal P."/>
            <person name="Eme L."/>
            <person name="Dacks J.B."/>
            <person name="Karnkowska A."/>
            <person name="Elias M."/>
            <person name="Hampl V."/>
        </authorList>
    </citation>
    <scope>NUCLEOTIDE SEQUENCE</scope>
    <source>
        <strain evidence="1">RCP-MX</strain>
    </source>
</reference>
<accession>A0ABQ8UDM4</accession>
<sequence>MSTPVNVTVNEDCISCQACVNEAPTLFEISAETTKSRYIGPAELSPEELELAEKAATICPVNAINVEKK</sequence>
<evidence type="ECO:0000313" key="2">
    <source>
        <dbReference type="Proteomes" id="UP001141327"/>
    </source>
</evidence>
<evidence type="ECO:0008006" key="3">
    <source>
        <dbReference type="Google" id="ProtNLM"/>
    </source>
</evidence>
<dbReference type="Proteomes" id="UP001141327">
    <property type="component" value="Unassembled WGS sequence"/>
</dbReference>
<dbReference type="Pfam" id="PF13370">
    <property type="entry name" value="Fer4_13"/>
    <property type="match status" value="1"/>
</dbReference>
<gene>
    <name evidence="1" type="ORF">PAPYR_8715</name>
</gene>